<dbReference type="InterPro" id="IPR008906">
    <property type="entry name" value="HATC_C_dom"/>
</dbReference>
<dbReference type="Pfam" id="PF05699">
    <property type="entry name" value="Dimer_Tnp_hAT"/>
    <property type="match status" value="1"/>
</dbReference>
<evidence type="ECO:0000313" key="5">
    <source>
        <dbReference type="Proteomes" id="UP000288805"/>
    </source>
</evidence>
<dbReference type="SUPFAM" id="SSF53098">
    <property type="entry name" value="Ribonuclease H-like"/>
    <property type="match status" value="1"/>
</dbReference>
<dbReference type="AlphaFoldDB" id="A0A438F103"/>
<feature type="region of interest" description="Disordered" evidence="1">
    <location>
        <begin position="521"/>
        <end position="567"/>
    </location>
</feature>
<name>A0A438F103_VITVI</name>
<feature type="domain" description="DUF659" evidence="2">
    <location>
        <begin position="159"/>
        <end position="267"/>
    </location>
</feature>
<accession>A0A438F103</accession>
<comment type="caution">
    <text evidence="4">The sequence shown here is derived from an EMBL/GenBank/DDBJ whole genome shotgun (WGS) entry which is preliminary data.</text>
</comment>
<evidence type="ECO:0000256" key="1">
    <source>
        <dbReference type="SAM" id="MobiDB-lite"/>
    </source>
</evidence>
<feature type="compositionally biased region" description="Polar residues" evidence="1">
    <location>
        <begin position="525"/>
        <end position="543"/>
    </location>
</feature>
<proteinExistence type="predicted"/>
<evidence type="ECO:0000313" key="4">
    <source>
        <dbReference type="EMBL" id="RVW53322.1"/>
    </source>
</evidence>
<dbReference type="PANTHER" id="PTHR32166">
    <property type="entry name" value="OSJNBA0013A04.12 PROTEIN"/>
    <property type="match status" value="1"/>
</dbReference>
<dbReference type="GO" id="GO:0046983">
    <property type="term" value="F:protein dimerization activity"/>
    <property type="evidence" value="ECO:0007669"/>
    <property type="project" value="InterPro"/>
</dbReference>
<feature type="compositionally biased region" description="Polar residues" evidence="1">
    <location>
        <begin position="67"/>
        <end position="79"/>
    </location>
</feature>
<feature type="compositionally biased region" description="Acidic residues" evidence="1">
    <location>
        <begin position="12"/>
        <end position="23"/>
    </location>
</feature>
<evidence type="ECO:0000259" key="2">
    <source>
        <dbReference type="Pfam" id="PF04937"/>
    </source>
</evidence>
<protein>
    <recommendedName>
        <fullName evidence="6">DUF659 domain-containing protein</fullName>
    </recommendedName>
</protein>
<feature type="region of interest" description="Disordered" evidence="1">
    <location>
        <begin position="1"/>
        <end position="98"/>
    </location>
</feature>
<sequence>MGTHHTHLVSKDDDDEDAEDEDVYMYPTDMHPDERDAYRSAVRASKASNWEREQHENIVGNKRKSGESSTSIPSTMRKSQSMRHSHHSPPIAPSLYKSSAAKQKNIKDIFKGGAIKETMGRLISKFFIYESVAPAKAKSHHFKNMIIGAQQAGMGIEPPSPYETKNKYLEMEYKEMEAYVNQQREKWKTYGCTIMSDGWTGPTKLSIINFMVYSKGTTVFLKSVDASNYIKDHKYIYELLKTIIKEVNIGKRPNVIEVINNARKITNFIYNHGWLLAQMRKYCGADIVRPGATRLRNIVSLYEPLNVVLRLVDSEVVPTMPFVYELMHVMKENLIRQGAGDWMFKIIQDRWEKTLKHPLHAAGVELVVIWNYFKLSMMFLQKLDPTTESLGQFGNELVLFRDAKRGFGDRVTIASRSTMVPTEWWFMYGNQTPTLRKLVIKVLSQTASSSASEVGEEEDNQLFQWVRPIHLDDEVGNPDPRIATHAREFGVNVERVLSEEVHSESFSKDTDDSLHAALHSHQEIDSTSAGHSSRPSAAGTSTFGYDGSRGGTDDGGDNGGGDIDERRHSQYPINQFTCENDFTHCTQDEDHGSRRAGSGIGAIGRPYRGRERMMEPYNEELLSGSFESMSIGTQFSNSSNEANVYPPHVMSYGQPSSSTDEEYGMSHYSPSRQIPYQIPYQMEEGFGVNTGVNFEYPIHVEVVGRTQEIYAWHVRIYNQYYRGSLSWYQYCLQQQVGVPSSINPIEPHQSSFWY</sequence>
<feature type="domain" description="HAT C-terminal dimerisation" evidence="3">
    <location>
        <begin position="416"/>
        <end position="453"/>
    </location>
</feature>
<dbReference type="EMBL" id="QGNW01001150">
    <property type="protein sequence ID" value="RVW53322.1"/>
    <property type="molecule type" value="Genomic_DNA"/>
</dbReference>
<dbReference type="Proteomes" id="UP000288805">
    <property type="component" value="Unassembled WGS sequence"/>
</dbReference>
<dbReference type="PANTHER" id="PTHR32166:SF122">
    <property type="entry name" value="OS09G0499600 PROTEIN"/>
    <property type="match status" value="1"/>
</dbReference>
<gene>
    <name evidence="4" type="ORF">CK203_088545</name>
</gene>
<reference evidence="4 5" key="1">
    <citation type="journal article" date="2018" name="PLoS Genet.">
        <title>Population sequencing reveals clonal diversity and ancestral inbreeding in the grapevine cultivar Chardonnay.</title>
        <authorList>
            <person name="Roach M.J."/>
            <person name="Johnson D.L."/>
            <person name="Bohlmann J."/>
            <person name="van Vuuren H.J."/>
            <person name="Jones S.J."/>
            <person name="Pretorius I.S."/>
            <person name="Schmidt S.A."/>
            <person name="Borneman A.R."/>
        </authorList>
    </citation>
    <scope>NUCLEOTIDE SEQUENCE [LARGE SCALE GENOMIC DNA]</scope>
    <source>
        <strain evidence="5">cv. Chardonnay</strain>
        <tissue evidence="4">Leaf</tissue>
    </source>
</reference>
<dbReference type="Pfam" id="PF04937">
    <property type="entry name" value="DUF659"/>
    <property type="match status" value="1"/>
</dbReference>
<dbReference type="InterPro" id="IPR007021">
    <property type="entry name" value="DUF659"/>
</dbReference>
<evidence type="ECO:0008006" key="6">
    <source>
        <dbReference type="Google" id="ProtNLM"/>
    </source>
</evidence>
<evidence type="ECO:0000259" key="3">
    <source>
        <dbReference type="Pfam" id="PF05699"/>
    </source>
</evidence>
<organism evidence="4 5">
    <name type="scientific">Vitis vinifera</name>
    <name type="common">Grape</name>
    <dbReference type="NCBI Taxonomy" id="29760"/>
    <lineage>
        <taxon>Eukaryota</taxon>
        <taxon>Viridiplantae</taxon>
        <taxon>Streptophyta</taxon>
        <taxon>Embryophyta</taxon>
        <taxon>Tracheophyta</taxon>
        <taxon>Spermatophyta</taxon>
        <taxon>Magnoliopsida</taxon>
        <taxon>eudicotyledons</taxon>
        <taxon>Gunneridae</taxon>
        <taxon>Pentapetalae</taxon>
        <taxon>rosids</taxon>
        <taxon>Vitales</taxon>
        <taxon>Vitaceae</taxon>
        <taxon>Viteae</taxon>
        <taxon>Vitis</taxon>
    </lineage>
</organism>
<dbReference type="InterPro" id="IPR012337">
    <property type="entry name" value="RNaseH-like_sf"/>
</dbReference>